<dbReference type="PANTHER" id="PTHR46796">
    <property type="entry name" value="HTH-TYPE TRANSCRIPTIONAL ACTIVATOR RHAS-RELATED"/>
    <property type="match status" value="1"/>
</dbReference>
<accession>A0A1T4YK73</accession>
<dbReference type="AlphaFoldDB" id="A0A1T4YK73"/>
<dbReference type="PANTHER" id="PTHR46796:SF15">
    <property type="entry name" value="BLL1074 PROTEIN"/>
    <property type="match status" value="1"/>
</dbReference>
<dbReference type="InterPro" id="IPR009057">
    <property type="entry name" value="Homeodomain-like_sf"/>
</dbReference>
<dbReference type="RefSeq" id="WP_078715375.1">
    <property type="nucleotide sequence ID" value="NZ_FUYG01000011.1"/>
</dbReference>
<evidence type="ECO:0000313" key="6">
    <source>
        <dbReference type="Proteomes" id="UP000189735"/>
    </source>
</evidence>
<dbReference type="GO" id="GO:0003700">
    <property type="term" value="F:DNA-binding transcription factor activity"/>
    <property type="evidence" value="ECO:0007669"/>
    <property type="project" value="InterPro"/>
</dbReference>
<protein>
    <submittedName>
        <fullName evidence="5">Transcriptional regulator, AraC family</fullName>
    </submittedName>
</protein>
<dbReference type="Proteomes" id="UP000189735">
    <property type="component" value="Unassembled WGS sequence"/>
</dbReference>
<dbReference type="SUPFAM" id="SSF46689">
    <property type="entry name" value="Homeodomain-like"/>
    <property type="match status" value="1"/>
</dbReference>
<dbReference type="EMBL" id="FUYG01000011">
    <property type="protein sequence ID" value="SKB02083.1"/>
    <property type="molecule type" value="Genomic_DNA"/>
</dbReference>
<dbReference type="GO" id="GO:0043565">
    <property type="term" value="F:sequence-specific DNA binding"/>
    <property type="evidence" value="ECO:0007669"/>
    <property type="project" value="InterPro"/>
</dbReference>
<feature type="domain" description="HTH araC/xylS-type" evidence="4">
    <location>
        <begin position="128"/>
        <end position="225"/>
    </location>
</feature>
<evidence type="ECO:0000256" key="2">
    <source>
        <dbReference type="ARBA" id="ARBA00023125"/>
    </source>
</evidence>
<dbReference type="InterPro" id="IPR018060">
    <property type="entry name" value="HTH_AraC"/>
</dbReference>
<dbReference type="InterPro" id="IPR046532">
    <property type="entry name" value="DUF6597"/>
</dbReference>
<dbReference type="PROSITE" id="PS00041">
    <property type="entry name" value="HTH_ARAC_FAMILY_1"/>
    <property type="match status" value="1"/>
</dbReference>
<gene>
    <name evidence="5" type="ORF">SAMN06295879_3427</name>
</gene>
<name>A0A1T4YK73_9MICO</name>
<dbReference type="SMART" id="SM00342">
    <property type="entry name" value="HTH_ARAC"/>
    <property type="match status" value="1"/>
</dbReference>
<keyword evidence="1" id="KW-0805">Transcription regulation</keyword>
<evidence type="ECO:0000259" key="4">
    <source>
        <dbReference type="PROSITE" id="PS01124"/>
    </source>
</evidence>
<dbReference type="PROSITE" id="PS01124">
    <property type="entry name" value="HTH_ARAC_FAMILY_2"/>
    <property type="match status" value="1"/>
</dbReference>
<dbReference type="Pfam" id="PF12833">
    <property type="entry name" value="HTH_18"/>
    <property type="match status" value="1"/>
</dbReference>
<dbReference type="InterPro" id="IPR050204">
    <property type="entry name" value="AraC_XylS_family_regulators"/>
</dbReference>
<reference evidence="6" key="1">
    <citation type="submission" date="2017-02" db="EMBL/GenBank/DDBJ databases">
        <authorList>
            <person name="Varghese N."/>
            <person name="Submissions S."/>
        </authorList>
    </citation>
    <scope>NUCLEOTIDE SEQUENCE [LARGE SCALE GENOMIC DNA]</scope>
    <source>
        <strain evidence="6">VKM Ac-2052</strain>
    </source>
</reference>
<dbReference type="InterPro" id="IPR018062">
    <property type="entry name" value="HTH_AraC-typ_CS"/>
</dbReference>
<keyword evidence="2" id="KW-0238">DNA-binding</keyword>
<dbReference type="Gene3D" id="1.10.10.60">
    <property type="entry name" value="Homeodomain-like"/>
    <property type="match status" value="1"/>
</dbReference>
<dbReference type="Pfam" id="PF20240">
    <property type="entry name" value="DUF6597"/>
    <property type="match status" value="1"/>
</dbReference>
<evidence type="ECO:0000256" key="3">
    <source>
        <dbReference type="ARBA" id="ARBA00023163"/>
    </source>
</evidence>
<evidence type="ECO:0000256" key="1">
    <source>
        <dbReference type="ARBA" id="ARBA00023015"/>
    </source>
</evidence>
<organism evidence="5 6">
    <name type="scientific">Agreia bicolorata</name>
    <dbReference type="NCBI Taxonomy" id="110935"/>
    <lineage>
        <taxon>Bacteria</taxon>
        <taxon>Bacillati</taxon>
        <taxon>Actinomycetota</taxon>
        <taxon>Actinomycetes</taxon>
        <taxon>Micrococcales</taxon>
        <taxon>Microbacteriaceae</taxon>
        <taxon>Agreia</taxon>
    </lineage>
</organism>
<evidence type="ECO:0000313" key="5">
    <source>
        <dbReference type="EMBL" id="SKB02083.1"/>
    </source>
</evidence>
<sequence length="227" mass="23941">MYSEIQLPQGAVLWRSHDSAGGAVVPADGCVDLILRDGGVDVAGPSTRWITTGRDGGSGSFGLRLLPGRAGHLLGVDLHEFADQLVPLDDLVVRGLAMRLREAMIPLEVGAGVDAALTSIAAEVAESSRWSESVREAASDALPAEVVSGEMSGSARSFRRRMLATFGYGYATLVRLERARRAQRLLRSGSPIASAAAEAGFADQPHLSREFRRLVGESPAQFAASSA</sequence>
<proteinExistence type="predicted"/>
<keyword evidence="3" id="KW-0804">Transcription</keyword>